<feature type="compositionally biased region" description="Basic residues" evidence="1">
    <location>
        <begin position="1"/>
        <end position="10"/>
    </location>
</feature>
<proteinExistence type="predicted"/>
<dbReference type="AlphaFoldDB" id="D5MJY3"/>
<dbReference type="KEGG" id="mox:DAMO_0490"/>
<gene>
    <name evidence="2" type="ORF">DAMO_0490</name>
</gene>
<dbReference type="HOGENOM" id="CLU_1432159_0_0_0"/>
<accession>D5MJY3</accession>
<feature type="region of interest" description="Disordered" evidence="1">
    <location>
        <begin position="1"/>
        <end position="37"/>
    </location>
</feature>
<protein>
    <submittedName>
        <fullName evidence="2">Uncharacterized protein</fullName>
    </submittedName>
</protein>
<feature type="compositionally biased region" description="Basic and acidic residues" evidence="1">
    <location>
        <begin position="15"/>
        <end position="24"/>
    </location>
</feature>
<dbReference type="EMBL" id="FP565575">
    <property type="protein sequence ID" value="CBE67566.1"/>
    <property type="molecule type" value="Genomic_DNA"/>
</dbReference>
<evidence type="ECO:0000256" key="1">
    <source>
        <dbReference type="SAM" id="MobiDB-lite"/>
    </source>
</evidence>
<sequence length="189" mass="21291">MLTAKMRRPRSTVPRVDRPSDRRAGHPGPASGDASVTCSIPSLRTVKDDAINTGVATRRLAGVHLGSCDKVLTADFSELLSNLFVKKRFIVKLVSNSRFRDAIQRNTVTFGLLQGGDLLQQSPRITQGLTSKNQHTLHLSWPDFRWLFGLFTARLRSHLLPTEHFTQKFHYCFSFVCAGCIRVARRTQR</sequence>
<name>D5MJY3_METO1</name>
<reference evidence="2 3" key="1">
    <citation type="journal article" date="2010" name="Nature">
        <title>Nitrite-driven anaerobic methane oxidation by oxygenic bacteria.</title>
        <authorList>
            <person name="Ettwig K.F."/>
            <person name="Butler M.K."/>
            <person name="Le Paslier D."/>
            <person name="Pelletier E."/>
            <person name="Mangenot S."/>
            <person name="Kuypers M.M.M."/>
            <person name="Schreiber F."/>
            <person name="Dutilh B.E."/>
            <person name="Zedelius J."/>
            <person name="de Beer D."/>
            <person name="Gloerich J."/>
            <person name="Wessels H.J.C.T."/>
            <person name="van Allen T."/>
            <person name="Luesken F."/>
            <person name="Wu M."/>
            <person name="van de Pas-Schoonen K.T."/>
            <person name="Op den Camp H.J.M."/>
            <person name="Janssen-Megens E.M."/>
            <person name="Francoijs K-J."/>
            <person name="Stunnenberg H."/>
            <person name="Weissenbach J."/>
            <person name="Jetten M.S.M."/>
            <person name="Strous M."/>
        </authorList>
    </citation>
    <scope>NUCLEOTIDE SEQUENCE [LARGE SCALE GENOMIC DNA]</scope>
</reference>
<organism evidence="2 3">
    <name type="scientific">Methylomirabilis oxygeniifera</name>
    <dbReference type="NCBI Taxonomy" id="671143"/>
    <lineage>
        <taxon>Bacteria</taxon>
        <taxon>Candidatus Methylomirabilota</taxon>
        <taxon>Candidatus Methylomirabilia</taxon>
        <taxon>Candidatus Methylomirabilales</taxon>
        <taxon>Candidatus Methylomirabilaceae</taxon>
        <taxon>Candidatus Methylomirabilis</taxon>
    </lineage>
</organism>
<dbReference type="STRING" id="671143.DAMO_0490"/>
<dbReference type="Proteomes" id="UP000006898">
    <property type="component" value="Chromosome"/>
</dbReference>
<evidence type="ECO:0000313" key="3">
    <source>
        <dbReference type="Proteomes" id="UP000006898"/>
    </source>
</evidence>
<evidence type="ECO:0000313" key="2">
    <source>
        <dbReference type="EMBL" id="CBE67566.1"/>
    </source>
</evidence>